<keyword evidence="2" id="KW-1185">Reference proteome</keyword>
<sequence>MDGILVINKPYGMTSHDVIARLRKKYKQKKFGHTGTLDPNATGVLVVLCGRACKALQFLENQDKTYIATMALGKKTDTDDIWGEVVETRPVQPIENLQAVLDTMVGAQKQQVPDTSAKKIAGKKLYEYQREGKEVPRVFADIEIYRAKVLDEQAMRFEIACSSGTYIRSICRDIAAKTGNVGTMTSLVRTQAGGFDLSQAEDLDAPSHTLHSLESAFETMERVAYEPVDDVYNGKPIACQAEAQRIAITDAGKIIAIYERDEKGVYRCKRGLW</sequence>
<gene>
    <name evidence="1" type="primary">truB</name>
    <name evidence="1" type="ORF">E5336_00915</name>
</gene>
<evidence type="ECO:0000313" key="2">
    <source>
        <dbReference type="Proteomes" id="UP000308836"/>
    </source>
</evidence>
<accession>A0AC61RDZ0</accession>
<reference evidence="1" key="1">
    <citation type="submission" date="2019-04" db="EMBL/GenBank/DDBJ databases">
        <title>Microbes associate with the intestines of laboratory mice.</title>
        <authorList>
            <person name="Navarre W."/>
            <person name="Wong E."/>
            <person name="Huang K."/>
            <person name="Tropini C."/>
            <person name="Ng K."/>
            <person name="Yu B."/>
        </authorList>
    </citation>
    <scope>NUCLEOTIDE SEQUENCE</scope>
    <source>
        <strain evidence="1">NM09_H32</strain>
    </source>
</reference>
<comment type="caution">
    <text evidence="1">The sequence shown here is derived from an EMBL/GenBank/DDBJ whole genome shotgun (WGS) entry which is preliminary data.</text>
</comment>
<dbReference type="EC" id="5.4.99.25" evidence="1"/>
<keyword evidence="1" id="KW-0413">Isomerase</keyword>
<protein>
    <submittedName>
        <fullName evidence="1">tRNA pseudouridine(55) synthase TruB</fullName>
        <ecNumber evidence="1">5.4.99.25</ecNumber>
    </submittedName>
</protein>
<proteinExistence type="predicted"/>
<organism evidence="1 2">
    <name type="scientific">Dubosiella muris</name>
    <dbReference type="NCBI Taxonomy" id="3038133"/>
    <lineage>
        <taxon>Bacteria</taxon>
        <taxon>Bacillati</taxon>
        <taxon>Bacillota</taxon>
        <taxon>Erysipelotrichia</taxon>
        <taxon>Erysipelotrichales</taxon>
        <taxon>Erysipelotrichaceae</taxon>
        <taxon>Dubosiella</taxon>
    </lineage>
</organism>
<evidence type="ECO:0000313" key="1">
    <source>
        <dbReference type="EMBL" id="TGY67157.1"/>
    </source>
</evidence>
<dbReference type="Proteomes" id="UP000308836">
    <property type="component" value="Unassembled WGS sequence"/>
</dbReference>
<name>A0AC61RDZ0_9FIRM</name>
<dbReference type="EMBL" id="SRYG01000002">
    <property type="protein sequence ID" value="TGY67157.1"/>
    <property type="molecule type" value="Genomic_DNA"/>
</dbReference>